<dbReference type="Pfam" id="PF11838">
    <property type="entry name" value="ERAP1_C"/>
    <property type="match status" value="1"/>
</dbReference>
<organism evidence="12 13">
    <name type="scientific">Candidatus Lokiarchaeum ossiferum</name>
    <dbReference type="NCBI Taxonomy" id="2951803"/>
    <lineage>
        <taxon>Archaea</taxon>
        <taxon>Promethearchaeati</taxon>
        <taxon>Promethearchaeota</taxon>
        <taxon>Promethearchaeia</taxon>
        <taxon>Promethearchaeales</taxon>
        <taxon>Promethearchaeaceae</taxon>
        <taxon>Candidatus Lokiarchaeum</taxon>
    </lineage>
</organism>
<dbReference type="Pfam" id="PF01433">
    <property type="entry name" value="Peptidase_M1"/>
    <property type="match status" value="1"/>
</dbReference>
<dbReference type="InterPro" id="IPR024571">
    <property type="entry name" value="ERAP1-like_C_dom"/>
</dbReference>
<evidence type="ECO:0000256" key="6">
    <source>
        <dbReference type="ARBA" id="ARBA00022833"/>
    </source>
</evidence>
<dbReference type="InterPro" id="IPR027268">
    <property type="entry name" value="Peptidase_M4/M1_CTD_sf"/>
</dbReference>
<name>A0ABY6HVA7_9ARCH</name>
<feature type="domain" description="ERAP1-like C-terminal" evidence="10">
    <location>
        <begin position="507"/>
        <end position="815"/>
    </location>
</feature>
<evidence type="ECO:0000256" key="3">
    <source>
        <dbReference type="ARBA" id="ARBA00022670"/>
    </source>
</evidence>
<keyword evidence="6 8" id="KW-0862">Zinc</keyword>
<dbReference type="GO" id="GO:0004177">
    <property type="term" value="F:aminopeptidase activity"/>
    <property type="evidence" value="ECO:0007669"/>
    <property type="project" value="UniProtKB-KW"/>
</dbReference>
<feature type="domain" description="Aminopeptidase N-like N-terminal" evidence="11">
    <location>
        <begin position="4"/>
        <end position="182"/>
    </location>
</feature>
<dbReference type="InterPro" id="IPR045357">
    <property type="entry name" value="Aminopeptidase_N-like_N"/>
</dbReference>
<evidence type="ECO:0000259" key="11">
    <source>
        <dbReference type="Pfam" id="PF17900"/>
    </source>
</evidence>
<sequence length="822" mass="94643">MQNLHYKLHLEPNLETFIFQGTTTISFTSEKELNEISLNAKELGIFSCKLLKKEKKEKCSFMLNPEKDQLMINFKEPKQGEIQIEINYHGIINANMLGFYRSRYETKDGVKYNAVTQFEEREARQAFPGFDHPSKKATFDIEFVIDENLKGIANTPIKEEKSLENGKKLIIFEQTPRMSTYLLFFGVGDYSFIEDNSKLPHIRAVAVPDKIEYGQFGLEFGRKSMDWLEDYTGIPFPIKKCDYIAVSDFAFGAMENYGAITFRENALLVYPGKTSIPQLSRIADVIAHETAHMWFGDLVSPKDWKYIWLNESFASYFTVAVPNAYYPEWKLWDQFTLSSTLDGLERDSLVDTIPVELPGDEEANIDFSTAPIIYNKGAAIIRMLVGYLGAEKFKTGVNYFLKKYEFECANSEEYWEAFEKATQEPIKEFADSWVHQRGFPMITVERNEKECTLTQERFTYLPNEENSKWLIPLNIQYYNELGEIQREKVILDEKTKKITLPEGIHALKLNADQDSFYRVKYSDSILELQGKQISSKKMPHMDRFGIENDLFAFVKKGDYTIAQYLDILEKYFGTEEDDLVLIDIARNLGTLYNIKEEFVERIKKFGISLFERKLELLGYEPKIDDSLQGASLRNSLLWLLFKFGSEKVIKFGVKKFKALLAGETVHPDILGSVLQIGSVAVPEGKAYLLKMLVSQETPEMQKLSALSSLGSSDKRENLEEFLKLGFDQVPPKNRVQVLATIAGNKSAIPWLWQWFKDNFKTIQGGMPIFHVGMAIPMITRYAGIGHEEDVKKFISEKVKEFPMFDATAKMGLEMLEIYSRIH</sequence>
<protein>
    <recommendedName>
        <fullName evidence="8">Aminopeptidase</fullName>
        <ecNumber evidence="8">3.4.11.-</ecNumber>
    </recommendedName>
</protein>
<keyword evidence="5 8" id="KW-0378">Hydrolase</keyword>
<feature type="domain" description="Peptidase M1 membrane alanine aminopeptidase" evidence="9">
    <location>
        <begin position="217"/>
        <end position="433"/>
    </location>
</feature>
<comment type="similarity">
    <text evidence="1 8">Belongs to the peptidase M1 family.</text>
</comment>
<reference evidence="12" key="1">
    <citation type="submission" date="2022-09" db="EMBL/GenBank/DDBJ databases">
        <title>Actin cytoskeleton and complex cell architecture in an #Asgard archaeon.</title>
        <authorList>
            <person name="Ponce Toledo R.I."/>
            <person name="Schleper C."/>
            <person name="Rodrigues Oliveira T."/>
            <person name="Wollweber F."/>
            <person name="Xu J."/>
            <person name="Rittmann S."/>
            <person name="Klingl A."/>
            <person name="Pilhofer M."/>
        </authorList>
    </citation>
    <scope>NUCLEOTIDE SEQUENCE</scope>
    <source>
        <strain evidence="12">B-35</strain>
    </source>
</reference>
<accession>A0ABY6HVA7</accession>
<dbReference type="Gene3D" id="1.10.390.10">
    <property type="entry name" value="Neutral Protease Domain 2"/>
    <property type="match status" value="1"/>
</dbReference>
<keyword evidence="13" id="KW-1185">Reference proteome</keyword>
<dbReference type="Gene3D" id="2.60.40.1730">
    <property type="entry name" value="tricorn interacting facor f3 domain"/>
    <property type="match status" value="1"/>
</dbReference>
<comment type="cofactor">
    <cofactor evidence="8">
        <name>Zn(2+)</name>
        <dbReference type="ChEBI" id="CHEBI:29105"/>
    </cofactor>
    <text evidence="8">Binds 1 zinc ion per subunit.</text>
</comment>
<evidence type="ECO:0000256" key="5">
    <source>
        <dbReference type="ARBA" id="ARBA00022801"/>
    </source>
</evidence>
<dbReference type="PRINTS" id="PR00756">
    <property type="entry name" value="ALADIPTASE"/>
</dbReference>
<dbReference type="EC" id="3.4.11.-" evidence="8"/>
<dbReference type="InterPro" id="IPR014782">
    <property type="entry name" value="Peptidase_M1_dom"/>
</dbReference>
<dbReference type="InterPro" id="IPR001930">
    <property type="entry name" value="Peptidase_M1"/>
</dbReference>
<evidence type="ECO:0000313" key="13">
    <source>
        <dbReference type="Proteomes" id="UP001208689"/>
    </source>
</evidence>
<dbReference type="SUPFAM" id="SSF55486">
    <property type="entry name" value="Metalloproteases ('zincins'), catalytic domain"/>
    <property type="match status" value="1"/>
</dbReference>
<dbReference type="InterPro" id="IPR034016">
    <property type="entry name" value="M1_APN-typ"/>
</dbReference>
<gene>
    <name evidence="12" type="ORF">NEF87_002582</name>
</gene>
<dbReference type="Pfam" id="PF17900">
    <property type="entry name" value="Peptidase_M1_N"/>
    <property type="match status" value="1"/>
</dbReference>
<dbReference type="CDD" id="cd09601">
    <property type="entry name" value="M1_APN-Q_like"/>
    <property type="match status" value="1"/>
</dbReference>
<keyword evidence="2 8" id="KW-0031">Aminopeptidase</keyword>
<evidence type="ECO:0000259" key="10">
    <source>
        <dbReference type="Pfam" id="PF11838"/>
    </source>
</evidence>
<evidence type="ECO:0000256" key="8">
    <source>
        <dbReference type="RuleBase" id="RU364040"/>
    </source>
</evidence>
<keyword evidence="7 8" id="KW-0482">Metalloprotease</keyword>
<dbReference type="InterPro" id="IPR042097">
    <property type="entry name" value="Aminopeptidase_N-like_N_sf"/>
</dbReference>
<proteinExistence type="inferred from homology"/>
<evidence type="ECO:0000313" key="12">
    <source>
        <dbReference type="EMBL" id="UYP46297.1"/>
    </source>
</evidence>
<dbReference type="SUPFAM" id="SSF63737">
    <property type="entry name" value="Leukotriene A4 hydrolase N-terminal domain"/>
    <property type="match status" value="1"/>
</dbReference>
<evidence type="ECO:0000256" key="1">
    <source>
        <dbReference type="ARBA" id="ARBA00010136"/>
    </source>
</evidence>
<dbReference type="PANTHER" id="PTHR11533:SF174">
    <property type="entry name" value="PUROMYCIN-SENSITIVE AMINOPEPTIDASE-RELATED"/>
    <property type="match status" value="1"/>
</dbReference>
<dbReference type="EMBL" id="CP104013">
    <property type="protein sequence ID" value="UYP46297.1"/>
    <property type="molecule type" value="Genomic_DNA"/>
</dbReference>
<evidence type="ECO:0000256" key="2">
    <source>
        <dbReference type="ARBA" id="ARBA00022438"/>
    </source>
</evidence>
<dbReference type="Proteomes" id="UP001208689">
    <property type="component" value="Chromosome"/>
</dbReference>
<dbReference type="PANTHER" id="PTHR11533">
    <property type="entry name" value="PROTEASE M1 ZINC METALLOPROTEASE"/>
    <property type="match status" value="1"/>
</dbReference>
<dbReference type="Gene3D" id="1.25.50.20">
    <property type="match status" value="1"/>
</dbReference>
<evidence type="ECO:0000259" key="9">
    <source>
        <dbReference type="Pfam" id="PF01433"/>
    </source>
</evidence>
<keyword evidence="3 8" id="KW-0645">Protease</keyword>
<dbReference type="InterPro" id="IPR050344">
    <property type="entry name" value="Peptidase_M1_aminopeptidases"/>
</dbReference>
<dbReference type="Gene3D" id="2.60.40.1910">
    <property type="match status" value="1"/>
</dbReference>
<keyword evidence="4 8" id="KW-0479">Metal-binding</keyword>
<evidence type="ECO:0000256" key="7">
    <source>
        <dbReference type="ARBA" id="ARBA00023049"/>
    </source>
</evidence>
<evidence type="ECO:0000256" key="4">
    <source>
        <dbReference type="ARBA" id="ARBA00022723"/>
    </source>
</evidence>